<keyword evidence="1" id="KW-0064">Aspartyl protease</keyword>
<dbReference type="SUPFAM" id="SSF56672">
    <property type="entry name" value="DNA/RNA polymerases"/>
    <property type="match status" value="1"/>
</dbReference>
<dbReference type="Gene3D" id="3.60.10.10">
    <property type="entry name" value="Endonuclease/exonuclease/phosphatase"/>
    <property type="match status" value="1"/>
</dbReference>
<dbReference type="AlphaFoldDB" id="A0A2N9FA13"/>
<evidence type="ECO:0000259" key="5">
    <source>
        <dbReference type="PROSITE" id="PS50878"/>
    </source>
</evidence>
<dbReference type="SUPFAM" id="SSF56219">
    <property type="entry name" value="DNase I-like"/>
    <property type="match status" value="1"/>
</dbReference>
<dbReference type="SUPFAM" id="SSF57756">
    <property type="entry name" value="Retrovirus zinc finger-like domains"/>
    <property type="match status" value="1"/>
</dbReference>
<feature type="region of interest" description="Disordered" evidence="3">
    <location>
        <begin position="399"/>
        <end position="429"/>
    </location>
</feature>
<feature type="compositionally biased region" description="Low complexity" evidence="3">
    <location>
        <begin position="108"/>
        <end position="119"/>
    </location>
</feature>
<accession>A0A2N9FA13</accession>
<protein>
    <recommendedName>
        <fullName evidence="7">CCHC-type domain-containing protein</fullName>
    </recommendedName>
</protein>
<evidence type="ECO:0008006" key="7">
    <source>
        <dbReference type="Google" id="ProtNLM"/>
    </source>
</evidence>
<proteinExistence type="predicted"/>
<keyword evidence="1" id="KW-0378">Hydrolase</keyword>
<name>A0A2N9FA13_FAGSY</name>
<dbReference type="Pfam" id="PF14223">
    <property type="entry name" value="Retrotran_gag_2"/>
    <property type="match status" value="1"/>
</dbReference>
<dbReference type="GO" id="GO:0003676">
    <property type="term" value="F:nucleic acid binding"/>
    <property type="evidence" value="ECO:0007669"/>
    <property type="project" value="InterPro"/>
</dbReference>
<keyword evidence="1" id="KW-0645">Protease</keyword>
<dbReference type="InterPro" id="IPR054722">
    <property type="entry name" value="PolX-like_BBD"/>
</dbReference>
<dbReference type="PANTHER" id="PTHR46890:SF48">
    <property type="entry name" value="RNA-DIRECTED DNA POLYMERASE"/>
    <property type="match status" value="1"/>
</dbReference>
<reference evidence="6" key="1">
    <citation type="submission" date="2018-02" db="EMBL/GenBank/DDBJ databases">
        <authorList>
            <person name="Cohen D.B."/>
            <person name="Kent A.D."/>
        </authorList>
    </citation>
    <scope>NUCLEOTIDE SEQUENCE</scope>
</reference>
<feature type="domain" description="CCHC-type" evidence="4">
    <location>
        <begin position="432"/>
        <end position="446"/>
    </location>
</feature>
<dbReference type="InterPro" id="IPR000477">
    <property type="entry name" value="RT_dom"/>
</dbReference>
<feature type="domain" description="Reverse transcriptase" evidence="5">
    <location>
        <begin position="1032"/>
        <end position="1229"/>
    </location>
</feature>
<dbReference type="InterPro" id="IPR036691">
    <property type="entry name" value="Endo/exonu/phosph_ase_sf"/>
</dbReference>
<keyword evidence="2" id="KW-0862">Zinc</keyword>
<dbReference type="PANTHER" id="PTHR46890">
    <property type="entry name" value="NON-LTR RETROLELEMENT REVERSE TRANSCRIPTASE-LIKE PROTEIN-RELATED"/>
    <property type="match status" value="1"/>
</dbReference>
<dbReference type="InterPro" id="IPR052343">
    <property type="entry name" value="Retrotransposon-Effector_Assoc"/>
</dbReference>
<organism evidence="6">
    <name type="scientific">Fagus sylvatica</name>
    <name type="common">Beechnut</name>
    <dbReference type="NCBI Taxonomy" id="28930"/>
    <lineage>
        <taxon>Eukaryota</taxon>
        <taxon>Viridiplantae</taxon>
        <taxon>Streptophyta</taxon>
        <taxon>Embryophyta</taxon>
        <taxon>Tracheophyta</taxon>
        <taxon>Spermatophyta</taxon>
        <taxon>Magnoliopsida</taxon>
        <taxon>eudicotyledons</taxon>
        <taxon>Gunneridae</taxon>
        <taxon>Pentapetalae</taxon>
        <taxon>rosids</taxon>
        <taxon>fabids</taxon>
        <taxon>Fagales</taxon>
        <taxon>Fagaceae</taxon>
        <taxon>Fagus</taxon>
    </lineage>
</organism>
<dbReference type="PROSITE" id="PS50878">
    <property type="entry name" value="RT_POL"/>
    <property type="match status" value="1"/>
</dbReference>
<keyword evidence="2" id="KW-0863">Zinc-finger</keyword>
<dbReference type="PROSITE" id="PS50158">
    <property type="entry name" value="ZF_CCHC"/>
    <property type="match status" value="1"/>
</dbReference>
<dbReference type="InterPro" id="IPR001878">
    <property type="entry name" value="Znf_CCHC"/>
</dbReference>
<dbReference type="EMBL" id="OIVN01000667">
    <property type="protein sequence ID" value="SPC83711.1"/>
    <property type="molecule type" value="Genomic_DNA"/>
</dbReference>
<evidence type="ECO:0000313" key="6">
    <source>
        <dbReference type="EMBL" id="SPC83711.1"/>
    </source>
</evidence>
<dbReference type="CDD" id="cd01650">
    <property type="entry name" value="RT_nLTR_like"/>
    <property type="match status" value="1"/>
</dbReference>
<dbReference type="InterPro" id="IPR043502">
    <property type="entry name" value="DNA/RNA_pol_sf"/>
</dbReference>
<dbReference type="Pfam" id="PF22936">
    <property type="entry name" value="Pol_BBD"/>
    <property type="match status" value="1"/>
</dbReference>
<dbReference type="SMART" id="SM00343">
    <property type="entry name" value="ZnF_C2HC"/>
    <property type="match status" value="2"/>
</dbReference>
<feature type="region of interest" description="Disordered" evidence="3">
    <location>
        <begin position="92"/>
        <end position="128"/>
    </location>
</feature>
<gene>
    <name evidence="6" type="ORF">FSB_LOCUS11593</name>
</gene>
<sequence>MKKTVAEMLGNYVGEVVRAHDKEEDSGNGRCMRVRVKVDINRPLCLGRKIGLAKGVKGWVSFQYERLPNFCYWCGIPNHGERDCEEWLRTPAPQHEKTPDTAQWTMGKPPKSATPSPSSQGTAPPQMESFPVDMEVTKDLEQADIVDSNHISFEERLREIDRELNYGSGNNGIVLGIRFLFPTSGIRALVRVGAMTGEDGKTSGIEKFDGTDFGYWKMQIEDYLYGKKLHLPLLGKKPNKMEDAEWALLDRQVLGVIRLTLSRSVAHNVVKETTTVGLMTALSGMYEKPSANNKVHLMKKLFNLKMAEGAAVAKHLNEFNTITNQLSSVEIEFDDEIRALIVLASLPNSWEAMRMAVSNSAGKGKLKYDDIRDLILSEEVRRRDACIDNAEGQAFVTENRGRSRNKWRNNRATFNDRSKSRDKSQHTETRECFHCGKKGHIRINCKHWRKEQTEDKNHKHDDEKGTTAIVDDEEVVVLSVQEQKCEHVDNIDDEWVVDSAATHHVVRTKELFTTYKAGDFGTVKMGNTSYSKIVGIGDVCIKTNVGFTVMLKNVRHVPDLCFNLISTPVMDRAGYCNHLGNGRWKLAKGPMVVARGRICCGLYKTRVKACKKKFNAVGTIEKTPQSRVNVNCVTPKRVKFSLPDSATDEGEICDDDEVKDSKNLEQGERAPTLEMVDDDEVKDSKNLEQGERAPTLEMVEPNEKRSAGECRKDNFKNIWSSDEGEPENWIKDIQGEINSLRMKGIDIDMVFSLLVLGIRFLFPTVMPPVLPNQANLVEVSPEQGKKTSVGTWKKKARARGQMVPEPNRIIMAKKRNSEEAFHWNCRGLGNPGTVHELANLVWVKASSVVFLMETWLTEDYSCNHIDAIIKQGTDDAWRLTGVYGVPKTHKRDVTRALLRHLDQLYHLPWCCIGDFNQIVKIEEMRGRFQRADCQMQLFRDALDDCGLIDLCFKGFLFTWCNNRDPPSQHEKMAGLLTGYYETLFTTSVPTNISEAVSHVPHCVTQAMNNSLTREFTVNEVELAIKQMAPSKAPGPDGCILKSINHTFINLIPKVKTPERVTEFHPINLCNVVYKLISKVLANRLKVILPQIVSDYQSAFVLGRLITDNVLVAFETLHHMHHNRIGREGAMALKFDISKAYDRVEWKFLEEIMKKIGFHPKWITMIVECINTVSYSILINGEPDGIIQPTRGLRQGDPLSPYLFLLCAEGFHSLIKKAEMEGDLQGVSLC</sequence>
<evidence type="ECO:0000256" key="2">
    <source>
        <dbReference type="PROSITE-ProRule" id="PRU00047"/>
    </source>
</evidence>
<dbReference type="InterPro" id="IPR025836">
    <property type="entry name" value="Zn_knuckle_CX2CX4HX4C"/>
</dbReference>
<evidence type="ECO:0000256" key="3">
    <source>
        <dbReference type="SAM" id="MobiDB-lite"/>
    </source>
</evidence>
<dbReference type="GO" id="GO:0004190">
    <property type="term" value="F:aspartic-type endopeptidase activity"/>
    <property type="evidence" value="ECO:0007669"/>
    <property type="project" value="UniProtKB-KW"/>
</dbReference>
<feature type="compositionally biased region" description="Basic and acidic residues" evidence="3">
    <location>
        <begin position="414"/>
        <end position="429"/>
    </location>
</feature>
<dbReference type="InterPro" id="IPR036875">
    <property type="entry name" value="Znf_CCHC_sf"/>
</dbReference>
<evidence type="ECO:0000256" key="1">
    <source>
        <dbReference type="ARBA" id="ARBA00022750"/>
    </source>
</evidence>
<dbReference type="Pfam" id="PF14392">
    <property type="entry name" value="zf-CCHC_4"/>
    <property type="match status" value="1"/>
</dbReference>
<keyword evidence="2" id="KW-0479">Metal-binding</keyword>
<dbReference type="GO" id="GO:0008270">
    <property type="term" value="F:zinc ion binding"/>
    <property type="evidence" value="ECO:0007669"/>
    <property type="project" value="UniProtKB-KW"/>
</dbReference>
<evidence type="ECO:0000259" key="4">
    <source>
        <dbReference type="PROSITE" id="PS50158"/>
    </source>
</evidence>
<dbReference type="Pfam" id="PF00078">
    <property type="entry name" value="RVT_1"/>
    <property type="match status" value="1"/>
</dbReference>